<gene>
    <name evidence="1" type="ORF">KX928_16285</name>
</gene>
<comment type="caution">
    <text evidence="1">The sequence shown here is derived from an EMBL/GenBank/DDBJ whole genome shotgun (WGS) entry which is preliminary data.</text>
</comment>
<evidence type="ECO:0000313" key="1">
    <source>
        <dbReference type="EMBL" id="MBW4709351.1"/>
    </source>
</evidence>
<dbReference type="CDD" id="cd07812">
    <property type="entry name" value="SRPBCC"/>
    <property type="match status" value="1"/>
</dbReference>
<sequence length="157" mass="18029">MKFSTNEDIEAPISSVFDMLSSFEYYERAAMRRGAEVQRTDVLKAPGVGMTWATRFNMRGRAREVDLTMASYEPPNEMVLDVLSQGVKGETRFELMALSRSRTRIMISVELRPQTLPARLMLQSLKLTKSVLTKQYKARIGEYVKEMEERYQASAQT</sequence>
<evidence type="ECO:0000313" key="2">
    <source>
        <dbReference type="Proteomes" id="UP001138661"/>
    </source>
</evidence>
<dbReference type="EMBL" id="JAHXDN010000004">
    <property type="protein sequence ID" value="MBW4709351.1"/>
    <property type="molecule type" value="Genomic_DNA"/>
</dbReference>
<dbReference type="AlphaFoldDB" id="A0A9X1JZG5"/>
<dbReference type="Proteomes" id="UP001138661">
    <property type="component" value="Unassembled WGS sequence"/>
</dbReference>
<dbReference type="RefSeq" id="WP_219504747.1">
    <property type="nucleotide sequence ID" value="NZ_JAHXDN010000004.1"/>
</dbReference>
<reference evidence="1" key="1">
    <citation type="submission" date="2021-07" db="EMBL/GenBank/DDBJ databases">
        <title>Roseobacter insulae sp. nov., isolated from a tidal flat.</title>
        <authorList>
            <person name="Park S."/>
            <person name="Yoon J.-H."/>
        </authorList>
    </citation>
    <scope>NUCLEOTIDE SEQUENCE</scope>
    <source>
        <strain evidence="1">YSTF-M11</strain>
    </source>
</reference>
<name>A0A9X1JZG5_9RHOB</name>
<protein>
    <submittedName>
        <fullName evidence="1">SRPBCC family protein</fullName>
    </submittedName>
</protein>
<proteinExistence type="predicted"/>
<organism evidence="1 2">
    <name type="scientific">Roseobacter insulae</name>
    <dbReference type="NCBI Taxonomy" id="2859783"/>
    <lineage>
        <taxon>Bacteria</taxon>
        <taxon>Pseudomonadati</taxon>
        <taxon>Pseudomonadota</taxon>
        <taxon>Alphaproteobacteria</taxon>
        <taxon>Rhodobacterales</taxon>
        <taxon>Roseobacteraceae</taxon>
        <taxon>Roseobacter</taxon>
    </lineage>
</organism>
<accession>A0A9X1JZG5</accession>
<keyword evidence="2" id="KW-1185">Reference proteome</keyword>